<dbReference type="Pfam" id="PF00990">
    <property type="entry name" value="GGDEF"/>
    <property type="match status" value="1"/>
</dbReference>
<protein>
    <submittedName>
        <fullName evidence="5">PAS domain S-box-containing protein/diguanylate cyclase (GGDEF) domain-containing protein</fullName>
    </submittedName>
</protein>
<evidence type="ECO:0000256" key="1">
    <source>
        <dbReference type="SAM" id="Phobius"/>
    </source>
</evidence>
<dbReference type="PANTHER" id="PTHR46663">
    <property type="entry name" value="DIGUANYLATE CYCLASE DGCT-RELATED"/>
    <property type="match status" value="1"/>
</dbReference>
<dbReference type="Pfam" id="PF12974">
    <property type="entry name" value="Phosphonate-bd"/>
    <property type="match status" value="1"/>
</dbReference>
<dbReference type="PANTHER" id="PTHR46663:SF3">
    <property type="entry name" value="SLL0267 PROTEIN"/>
    <property type="match status" value="1"/>
</dbReference>
<feature type="domain" description="GGDEF" evidence="4">
    <location>
        <begin position="516"/>
        <end position="645"/>
    </location>
</feature>
<dbReference type="CDD" id="cd00130">
    <property type="entry name" value="PAS"/>
    <property type="match status" value="1"/>
</dbReference>
<dbReference type="AlphaFoldDB" id="A0A1G7E260"/>
<dbReference type="RefSeq" id="WP_171906427.1">
    <property type="nucleotide sequence ID" value="NZ_FNAQ01000017.1"/>
</dbReference>
<dbReference type="InterPro" id="IPR000700">
    <property type="entry name" value="PAS-assoc_C"/>
</dbReference>
<dbReference type="NCBIfam" id="TIGR00254">
    <property type="entry name" value="GGDEF"/>
    <property type="match status" value="1"/>
</dbReference>
<feature type="domain" description="PAS" evidence="2">
    <location>
        <begin position="359"/>
        <end position="405"/>
    </location>
</feature>
<dbReference type="InterPro" id="IPR029787">
    <property type="entry name" value="Nucleotide_cyclase"/>
</dbReference>
<dbReference type="Proteomes" id="UP000243205">
    <property type="component" value="Unassembled WGS sequence"/>
</dbReference>
<keyword evidence="1" id="KW-1133">Transmembrane helix</keyword>
<keyword evidence="1" id="KW-0812">Transmembrane</keyword>
<dbReference type="STRING" id="57664.SAMN05661003_11719"/>
<dbReference type="Gene3D" id="3.30.450.20">
    <property type="entry name" value="PAS domain"/>
    <property type="match status" value="1"/>
</dbReference>
<dbReference type="InterPro" id="IPR001610">
    <property type="entry name" value="PAC"/>
</dbReference>
<evidence type="ECO:0000313" key="6">
    <source>
        <dbReference type="Proteomes" id="UP000243205"/>
    </source>
</evidence>
<dbReference type="InterPro" id="IPR052163">
    <property type="entry name" value="DGC-Regulatory_Protein"/>
</dbReference>
<dbReference type="InterPro" id="IPR000160">
    <property type="entry name" value="GGDEF_dom"/>
</dbReference>
<dbReference type="GO" id="GO:0003824">
    <property type="term" value="F:catalytic activity"/>
    <property type="evidence" value="ECO:0007669"/>
    <property type="project" value="UniProtKB-ARBA"/>
</dbReference>
<dbReference type="PROSITE" id="PS50112">
    <property type="entry name" value="PAS"/>
    <property type="match status" value="1"/>
</dbReference>
<feature type="transmembrane region" description="Helical" evidence="1">
    <location>
        <begin position="318"/>
        <end position="339"/>
    </location>
</feature>
<accession>A0A1G7E260</accession>
<gene>
    <name evidence="5" type="ORF">SAMN05661003_11719</name>
</gene>
<dbReference type="SMART" id="SM00267">
    <property type="entry name" value="GGDEF"/>
    <property type="match status" value="1"/>
</dbReference>
<dbReference type="CDD" id="cd01949">
    <property type="entry name" value="GGDEF"/>
    <property type="match status" value="1"/>
</dbReference>
<dbReference type="PROSITE" id="PS50887">
    <property type="entry name" value="GGDEF"/>
    <property type="match status" value="1"/>
</dbReference>
<name>A0A1G7E260_9BACT</name>
<dbReference type="NCBIfam" id="TIGR00229">
    <property type="entry name" value="sensory_box"/>
    <property type="match status" value="1"/>
</dbReference>
<feature type="domain" description="PAC" evidence="3">
    <location>
        <begin position="432"/>
        <end position="484"/>
    </location>
</feature>
<proteinExistence type="predicted"/>
<dbReference type="SUPFAM" id="SSF55785">
    <property type="entry name" value="PYP-like sensor domain (PAS domain)"/>
    <property type="match status" value="1"/>
</dbReference>
<dbReference type="Gene3D" id="3.40.190.10">
    <property type="entry name" value="Periplasmic binding protein-like II"/>
    <property type="match status" value="2"/>
</dbReference>
<dbReference type="SMART" id="SM00091">
    <property type="entry name" value="PAS"/>
    <property type="match status" value="1"/>
</dbReference>
<dbReference type="SMART" id="SM00086">
    <property type="entry name" value="PAC"/>
    <property type="match status" value="1"/>
</dbReference>
<evidence type="ECO:0000259" key="4">
    <source>
        <dbReference type="PROSITE" id="PS50887"/>
    </source>
</evidence>
<dbReference type="Gene3D" id="3.30.70.270">
    <property type="match status" value="1"/>
</dbReference>
<evidence type="ECO:0000313" key="5">
    <source>
        <dbReference type="EMBL" id="SDE57719.1"/>
    </source>
</evidence>
<evidence type="ECO:0000259" key="3">
    <source>
        <dbReference type="PROSITE" id="PS50113"/>
    </source>
</evidence>
<keyword evidence="1" id="KW-0472">Membrane</keyword>
<dbReference type="EMBL" id="FNAQ01000017">
    <property type="protein sequence ID" value="SDE57719.1"/>
    <property type="molecule type" value="Genomic_DNA"/>
</dbReference>
<dbReference type="FunFam" id="3.30.70.270:FF:000001">
    <property type="entry name" value="Diguanylate cyclase domain protein"/>
    <property type="match status" value="1"/>
</dbReference>
<dbReference type="SUPFAM" id="SSF53850">
    <property type="entry name" value="Periplasmic binding protein-like II"/>
    <property type="match status" value="1"/>
</dbReference>
<dbReference type="InterPro" id="IPR043128">
    <property type="entry name" value="Rev_trsase/Diguanyl_cyclase"/>
</dbReference>
<dbReference type="SUPFAM" id="SSF55073">
    <property type="entry name" value="Nucleotide cyclase"/>
    <property type="match status" value="1"/>
</dbReference>
<organism evidence="5 6">
    <name type="scientific">Desulfuromonas thiophila</name>
    <dbReference type="NCBI Taxonomy" id="57664"/>
    <lineage>
        <taxon>Bacteria</taxon>
        <taxon>Pseudomonadati</taxon>
        <taxon>Thermodesulfobacteriota</taxon>
        <taxon>Desulfuromonadia</taxon>
        <taxon>Desulfuromonadales</taxon>
        <taxon>Desulfuromonadaceae</taxon>
        <taxon>Desulfuromonas</taxon>
    </lineage>
</organism>
<dbReference type="InterPro" id="IPR000014">
    <property type="entry name" value="PAS"/>
</dbReference>
<dbReference type="PROSITE" id="PS50113">
    <property type="entry name" value="PAC"/>
    <property type="match status" value="1"/>
</dbReference>
<dbReference type="InterPro" id="IPR035965">
    <property type="entry name" value="PAS-like_dom_sf"/>
</dbReference>
<sequence length="652" mass="72884">MGGWWWRLLAGLVVLLGSGLLCPALVTAADETLTLGFFAYRPKELLQQRWQPLIDHLSAQLPGKRLELRLLDQAQMQQALTDGELDFVFTNPSHYIRLRAQTELTGAIATQVSLENALPTAVLAGVVVRQKARTDLRRLEDLRGQRVACAGKQYLGGYTAQAAALLERGVPLRSLKLIETGQPHDRVVRAVLQGEVDAGFIRTGVLESLVREGRQAEVEALEVIELQNHRHFPFVASTPLYPEWPWVALPHVDGETCRRLSSLLLGLEPDHPAVRAAGIHGFAVPADYSRVEAAMQALRLPPFDRSPAFTWADIWRRYWPGLLATVLVMLLLASLTLALHRSRSRIRRAHRELRQATDQLRLAASVFEHSYDGILITDAANRIVKANPAFSRITGYSLVECLGQSPAMFGSGRHDSAFFQDMWQRLASEGFWQGEIWNRRKNGEVYPQKVAMSLIRDEAGQAQYHMAVFSDISLEKKHEAELDRLAHYDVLTGIPNRRLLTDRLAQAMAQARRSGQPLAVCMLDLDGFKLVNDRLGHEAGDQLLVEVARRLQQVIRAEDTVGRLGGDEFVLIFRDCQTPVVFERILAALRQPVALERGSAQVGASLGISYYRSGVGDGDQLLREADQALYQAKRTGRNRYCLWSSEENADLP</sequence>
<reference evidence="6" key="1">
    <citation type="submission" date="2016-10" db="EMBL/GenBank/DDBJ databases">
        <authorList>
            <person name="Varghese N."/>
            <person name="Submissions S."/>
        </authorList>
    </citation>
    <scope>NUCLEOTIDE SEQUENCE [LARGE SCALE GENOMIC DNA]</scope>
    <source>
        <strain evidence="6">DSM 8987</strain>
    </source>
</reference>
<keyword evidence="6" id="KW-1185">Reference proteome</keyword>
<dbReference type="Pfam" id="PF13426">
    <property type="entry name" value="PAS_9"/>
    <property type="match status" value="1"/>
</dbReference>
<evidence type="ECO:0000259" key="2">
    <source>
        <dbReference type="PROSITE" id="PS50112"/>
    </source>
</evidence>